<dbReference type="InterPro" id="IPR024267">
    <property type="entry name" value="DUF4878"/>
</dbReference>
<dbReference type="AlphaFoldDB" id="X5DG90"/>
<evidence type="ECO:0000313" key="2">
    <source>
        <dbReference type="EMBL" id="AHW61968.1"/>
    </source>
</evidence>
<accession>X5DG90</accession>
<evidence type="ECO:0000313" key="3">
    <source>
        <dbReference type="EMBL" id="SET00302.1"/>
    </source>
</evidence>
<dbReference type="Pfam" id="PF12870">
    <property type="entry name" value="DUF4878"/>
    <property type="match status" value="1"/>
</dbReference>
<sequence>MKKNLFAIIAIVTLCYCNSNQAEIERIHKEKIEVGKSLKITKLNNILKPLEENLSSQKQKLAKINEWQLGRTQTEKETQLAEQKQLISQIEFMKSRIENEIALSNMFQSFEFQNTPEGTIEQIFQAAKTEDYSKMRYLLDPYGEYDNDAFSICMIEMLPSESQKEMAEQFKNGRIMNNISTNDSTAIIEIAFGPSSNKLEQMHLVKRLNKWYISNF</sequence>
<evidence type="ECO:0000313" key="4">
    <source>
        <dbReference type="Proteomes" id="UP000023772"/>
    </source>
</evidence>
<organism evidence="3 5">
    <name type="scientific">Draconibacterium orientale</name>
    <dbReference type="NCBI Taxonomy" id="1168034"/>
    <lineage>
        <taxon>Bacteria</taxon>
        <taxon>Pseudomonadati</taxon>
        <taxon>Bacteroidota</taxon>
        <taxon>Bacteroidia</taxon>
        <taxon>Marinilabiliales</taxon>
        <taxon>Prolixibacteraceae</taxon>
        <taxon>Draconibacterium</taxon>
    </lineage>
</organism>
<reference evidence="2 4" key="1">
    <citation type="submission" date="2014-03" db="EMBL/GenBank/DDBJ databases">
        <title>Complete genome sequence of a deeply braunched marine Bacteroidia bacterium Draconibacterium orientale type strain FH5T.</title>
        <authorList>
            <person name="Li X."/>
            <person name="Wang X."/>
            <person name="Xie Z."/>
            <person name="Du Z."/>
            <person name="Chen G."/>
        </authorList>
    </citation>
    <scope>NUCLEOTIDE SEQUENCE [LARGE SCALE GENOMIC DNA]</scope>
    <source>
        <strain evidence="2 4">FH5</strain>
    </source>
</reference>
<dbReference type="EMBL" id="FOHT01000004">
    <property type="protein sequence ID" value="SET00302.1"/>
    <property type="molecule type" value="Genomic_DNA"/>
</dbReference>
<dbReference type="eggNOG" id="ENOG5032W3V">
    <property type="taxonomic scope" value="Bacteria"/>
</dbReference>
<protein>
    <recommendedName>
        <fullName evidence="1">DUF4878 domain-containing protein</fullName>
    </recommendedName>
</protein>
<dbReference type="RefSeq" id="WP_038558685.1">
    <property type="nucleotide sequence ID" value="NZ_FOHT01000004.1"/>
</dbReference>
<dbReference type="Proteomes" id="UP000181981">
    <property type="component" value="Unassembled WGS sequence"/>
</dbReference>
<dbReference type="HOGENOM" id="CLU_1276000_0_0_10"/>
<evidence type="ECO:0000313" key="5">
    <source>
        <dbReference type="Proteomes" id="UP000181981"/>
    </source>
</evidence>
<dbReference type="Proteomes" id="UP000023772">
    <property type="component" value="Chromosome"/>
</dbReference>
<evidence type="ECO:0000259" key="1">
    <source>
        <dbReference type="Pfam" id="PF12870"/>
    </source>
</evidence>
<dbReference type="EMBL" id="CP007451">
    <property type="protein sequence ID" value="AHW61968.1"/>
    <property type="molecule type" value="Genomic_DNA"/>
</dbReference>
<keyword evidence="4" id="KW-1185">Reference proteome</keyword>
<dbReference type="KEGG" id="dori:FH5T_12240"/>
<dbReference type="Gene3D" id="3.10.450.50">
    <property type="match status" value="1"/>
</dbReference>
<dbReference type="OrthoDB" id="1427940at2"/>
<feature type="domain" description="DUF4878" evidence="1">
    <location>
        <begin position="111"/>
        <end position="213"/>
    </location>
</feature>
<reference evidence="3 5" key="2">
    <citation type="submission" date="2016-10" db="EMBL/GenBank/DDBJ databases">
        <authorList>
            <person name="de Groot N.N."/>
        </authorList>
    </citation>
    <scope>NUCLEOTIDE SEQUENCE [LARGE SCALE GENOMIC DNA]</scope>
    <source>
        <strain evidence="3 5">DSM 25947</strain>
    </source>
</reference>
<name>X5DG90_9BACT</name>
<gene>
    <name evidence="2" type="ORF">FH5T_12240</name>
    <name evidence="3" type="ORF">SAMN05444285_104154</name>
</gene>
<proteinExistence type="predicted"/>